<proteinExistence type="predicted"/>
<dbReference type="EMBL" id="LAZR01021341">
    <property type="protein sequence ID" value="KKL85674.1"/>
    <property type="molecule type" value="Genomic_DNA"/>
</dbReference>
<dbReference type="AlphaFoldDB" id="A0A0F9FGZ3"/>
<name>A0A0F9FGZ3_9ZZZZ</name>
<comment type="caution">
    <text evidence="1">The sequence shown here is derived from an EMBL/GenBank/DDBJ whole genome shotgun (WGS) entry which is preliminary data.</text>
</comment>
<organism evidence="1">
    <name type="scientific">marine sediment metagenome</name>
    <dbReference type="NCBI Taxonomy" id="412755"/>
    <lineage>
        <taxon>unclassified sequences</taxon>
        <taxon>metagenomes</taxon>
        <taxon>ecological metagenomes</taxon>
    </lineage>
</organism>
<accession>A0A0F9FGZ3</accession>
<feature type="non-terminal residue" evidence="1">
    <location>
        <position position="53"/>
    </location>
</feature>
<evidence type="ECO:0000313" key="1">
    <source>
        <dbReference type="EMBL" id="KKL85674.1"/>
    </source>
</evidence>
<sequence length="53" mass="6121">MDARQKDKIEAGKLAQIESDFVEAKESGGADAKLRSKLEKARREYREKWRISP</sequence>
<reference evidence="1" key="1">
    <citation type="journal article" date="2015" name="Nature">
        <title>Complex archaea that bridge the gap between prokaryotes and eukaryotes.</title>
        <authorList>
            <person name="Spang A."/>
            <person name="Saw J.H."/>
            <person name="Jorgensen S.L."/>
            <person name="Zaremba-Niedzwiedzka K."/>
            <person name="Martijn J."/>
            <person name="Lind A.E."/>
            <person name="van Eijk R."/>
            <person name="Schleper C."/>
            <person name="Guy L."/>
            <person name="Ettema T.J."/>
        </authorList>
    </citation>
    <scope>NUCLEOTIDE SEQUENCE</scope>
</reference>
<gene>
    <name evidence="1" type="ORF">LCGC14_1952420</name>
</gene>
<protein>
    <submittedName>
        <fullName evidence="1">Uncharacterized protein</fullName>
    </submittedName>
</protein>